<accession>A0A553FYW1</accession>
<protein>
    <submittedName>
        <fullName evidence="2">Uncharacterized protein</fullName>
    </submittedName>
</protein>
<evidence type="ECO:0000256" key="1">
    <source>
        <dbReference type="SAM" id="Phobius"/>
    </source>
</evidence>
<keyword evidence="3" id="KW-1185">Reference proteome</keyword>
<evidence type="ECO:0000313" key="2">
    <source>
        <dbReference type="EMBL" id="TRX62402.1"/>
    </source>
</evidence>
<sequence length="61" mass="6718">MDTLDSYAVFLSVLVFVIGFPVLLVAQIVIAFGWWSPVVLFGAGVFSVALWKLSACVERLR</sequence>
<feature type="transmembrane region" description="Helical" evidence="1">
    <location>
        <begin position="7"/>
        <end position="28"/>
    </location>
</feature>
<comment type="caution">
    <text evidence="2">The sequence shown here is derived from an EMBL/GenBank/DDBJ whole genome shotgun (WGS) entry which is preliminary data.</text>
</comment>
<reference evidence="2 3" key="1">
    <citation type="submission" date="2019-07" db="EMBL/GenBank/DDBJ databases">
        <title>Draft genome of C. aurimucosum strain 2274.</title>
        <authorList>
            <person name="Pacheco L.G.C."/>
            <person name="Aguiar E.R.G.R."/>
            <person name="Santos C.S."/>
            <person name="Rocha D.J.P.G."/>
            <person name="Sant'Anna L.O."/>
            <person name="Mattos-Guaraldi A.L."/>
            <person name="Santos L.S."/>
        </authorList>
    </citation>
    <scope>NUCLEOTIDE SEQUENCE [LARGE SCALE GENOMIC DNA]</scope>
    <source>
        <strain evidence="2 3">2274</strain>
    </source>
</reference>
<name>A0A553FYW1_9CORY</name>
<proteinExistence type="predicted"/>
<dbReference type="AlphaFoldDB" id="A0A553FYW1"/>
<keyword evidence="1" id="KW-0812">Transmembrane</keyword>
<organism evidence="2 3">
    <name type="scientific">Corynebacterium hiratae</name>
    <dbReference type="NCBI Taxonomy" id="3139423"/>
    <lineage>
        <taxon>Bacteria</taxon>
        <taxon>Bacillati</taxon>
        <taxon>Actinomycetota</taxon>
        <taxon>Actinomycetes</taxon>
        <taxon>Mycobacteriales</taxon>
        <taxon>Corynebacteriaceae</taxon>
        <taxon>Corynebacterium</taxon>
    </lineage>
</organism>
<feature type="transmembrane region" description="Helical" evidence="1">
    <location>
        <begin position="34"/>
        <end position="53"/>
    </location>
</feature>
<dbReference type="EMBL" id="VKDK01000006">
    <property type="protein sequence ID" value="TRX62402.1"/>
    <property type="molecule type" value="Genomic_DNA"/>
</dbReference>
<evidence type="ECO:0000313" key="3">
    <source>
        <dbReference type="Proteomes" id="UP000320443"/>
    </source>
</evidence>
<keyword evidence="1" id="KW-0472">Membrane</keyword>
<dbReference type="RefSeq" id="WP_144013318.1">
    <property type="nucleotide sequence ID" value="NZ_VKDK01000006.1"/>
</dbReference>
<keyword evidence="1" id="KW-1133">Transmembrane helix</keyword>
<gene>
    <name evidence="2" type="ORF">FNY97_05375</name>
</gene>
<dbReference type="Proteomes" id="UP000320443">
    <property type="component" value="Unassembled WGS sequence"/>
</dbReference>